<dbReference type="InterPro" id="IPR052655">
    <property type="entry name" value="AKNA_Centrosome-Trans_reg"/>
</dbReference>
<accession>A0A8X7X0A8</accession>
<evidence type="ECO:0000313" key="4">
    <source>
        <dbReference type="EMBL" id="KAG2458659.1"/>
    </source>
</evidence>
<name>A0A8X7X0A8_POLSE</name>
<evidence type="ECO:0000256" key="1">
    <source>
        <dbReference type="SAM" id="Coils"/>
    </source>
</evidence>
<gene>
    <name evidence="4" type="primary">Akna</name>
    <name evidence="4" type="ORF">GTO96_0018697</name>
</gene>
<feature type="compositionally biased region" description="Polar residues" evidence="2">
    <location>
        <begin position="991"/>
        <end position="1000"/>
    </location>
</feature>
<feature type="compositionally biased region" description="Polar residues" evidence="2">
    <location>
        <begin position="1011"/>
        <end position="1020"/>
    </location>
</feature>
<dbReference type="AlphaFoldDB" id="A0A8X7X0A8"/>
<feature type="compositionally biased region" description="Polar residues" evidence="2">
    <location>
        <begin position="738"/>
        <end position="749"/>
    </location>
</feature>
<feature type="region of interest" description="Disordered" evidence="2">
    <location>
        <begin position="242"/>
        <end position="262"/>
    </location>
</feature>
<evidence type="ECO:0000256" key="2">
    <source>
        <dbReference type="SAM" id="MobiDB-lite"/>
    </source>
</evidence>
<sequence length="1111" mass="124383">MVPHQHGRPERDRQLDMTEDEREAAGSDGGEQGLDSEGEDFPDLPYDGQLDQEHEDQIFSPINSIGNLSVGNSAEFFLEQNKVVQTTQENILLEVQSTRNWDHFDDPLENLPVIGFPVNKMTTSTPRVTLNQALFSHLSMEDLTNGPDIDAETIPDTSFTESLEEVKGNNSQIGGEGSFELWPEHGTPRKGSLIPLADELKNEKYALRQQIHLSLPNPNIIVTKVFPNKAVPKNVNQMMNSDSQEQIQKTTNAHHSSSGKPVVTANNLRYGRGQLNHPIPDVSKVEPRIRFPKENSYKPPKGRGSPQKSIAGSMSPLIFKSPAEIVKEVLLSNSDDPSMPNFTTANAKVPEEFKSPKQATMLVSQLQEDYNRLLTKYAEAENTIDRLRLEAKVNLYADPPKPSHSIQTGVVHQGSKFVTLTIPKVQKAEMGHSPEPLLEPFLNSERHPAESPSTVQNPEKGRGERLAQALATSVKEFQYQVDQFESSIQSGRMSPHEQLQRFCKLRQKQEALERGYLKSREEHQHLQQQGTKLGVFDPNRDIEGEIFRLGMRLEDLKDQIDQAMQSQPSPVPPPVPPLSMALSSLTDPMTQPPTPSAQIPVPAAHTPHPQNSWPALERTAGSSKADVSSISGDSEPEESTPHPEVLPIPIRQKHQKVEGQYSTLLEHYDRFRELPEMILPKSEQDDPSELTPRTNEHQKSPSVDESTPAIRPEPVEMKTDPLAFTPDRLRDWPKLVDATTSPWNQSVSSHSREPERVRASKPELGVSSHSSNARKDKNKHSDLQPQNATTHMKTVSPQERILSPETDSGFIGSECSRFTPAVHSPEHLKSRLVPSRFTRQVVSSNSSLRQSSPETPERKYSQSILPPKVTPVARKQRNNMDLSEARYPEPWVENRASELGHDSSVSPSESENDRRGAVHTSMWPRSKWQTKKFPTSVSPRTSPQRMKAQKVSEGTELGPVHQEAIQALQDEVSRIKEKLEESLRWPRPNSGRATLPTSRQAECEFGRRQRSSILSESPEQFQDVLAHAKKPDDQWQPSSLRARHELEISSDSDHSPPAPRMQSPRPTPAETFIQPLGSQRLGTVTFKGPYTGRIVTAYFYVSVLGDLIPPS</sequence>
<organism evidence="4 5">
    <name type="scientific">Polypterus senegalus</name>
    <name type="common">Senegal bichir</name>
    <dbReference type="NCBI Taxonomy" id="55291"/>
    <lineage>
        <taxon>Eukaryota</taxon>
        <taxon>Metazoa</taxon>
        <taxon>Chordata</taxon>
        <taxon>Craniata</taxon>
        <taxon>Vertebrata</taxon>
        <taxon>Euteleostomi</taxon>
        <taxon>Actinopterygii</taxon>
        <taxon>Polypteriformes</taxon>
        <taxon>Polypteridae</taxon>
        <taxon>Polypterus</taxon>
    </lineage>
</organism>
<comment type="caution">
    <text evidence="4">The sequence shown here is derived from an EMBL/GenBank/DDBJ whole genome shotgun (WGS) entry which is preliminary data.</text>
</comment>
<feature type="compositionally biased region" description="Basic and acidic residues" evidence="2">
    <location>
        <begin position="750"/>
        <end position="761"/>
    </location>
</feature>
<dbReference type="GO" id="GO:0060234">
    <property type="term" value="P:neuroblast delamination"/>
    <property type="evidence" value="ECO:0007669"/>
    <property type="project" value="TreeGrafter"/>
</dbReference>
<feature type="compositionally biased region" description="Low complexity" evidence="2">
    <location>
        <begin position="839"/>
        <end position="852"/>
    </location>
</feature>
<feature type="region of interest" description="Disordered" evidence="2">
    <location>
        <begin position="292"/>
        <end position="313"/>
    </location>
</feature>
<proteinExistence type="predicted"/>
<feature type="region of interest" description="Disordered" evidence="2">
    <location>
        <begin position="562"/>
        <end position="654"/>
    </location>
</feature>
<keyword evidence="1" id="KW-0175">Coiled coil</keyword>
<feature type="compositionally biased region" description="Polar residues" evidence="2">
    <location>
        <begin position="932"/>
        <end position="944"/>
    </location>
</feature>
<dbReference type="PANTHER" id="PTHR21510:SF15">
    <property type="entry name" value="MICROTUBULE ORGANIZATION PROTEIN AKNA"/>
    <property type="match status" value="1"/>
</dbReference>
<feature type="non-terminal residue" evidence="4">
    <location>
        <position position="1111"/>
    </location>
</feature>
<feature type="region of interest" description="Disordered" evidence="2">
    <location>
        <begin position="675"/>
        <end position="959"/>
    </location>
</feature>
<dbReference type="PANTHER" id="PTHR21510">
    <property type="entry name" value="AKNA DOMAIN-CONTAINING PROTEIN"/>
    <property type="match status" value="1"/>
</dbReference>
<feature type="region of interest" description="Disordered" evidence="2">
    <location>
        <begin position="979"/>
        <end position="1076"/>
    </location>
</feature>
<feature type="coiled-coil region" evidence="1">
    <location>
        <begin position="363"/>
        <end position="390"/>
    </location>
</feature>
<protein>
    <submittedName>
        <fullName evidence="4">AKNA factor</fullName>
    </submittedName>
</protein>
<dbReference type="InterPro" id="IPR022150">
    <property type="entry name" value="AKNA_dom"/>
</dbReference>
<dbReference type="GO" id="GO:0021849">
    <property type="term" value="P:neuroblast division in subventricular zone"/>
    <property type="evidence" value="ECO:0007669"/>
    <property type="project" value="TreeGrafter"/>
</dbReference>
<feature type="non-terminal residue" evidence="4">
    <location>
        <position position="1"/>
    </location>
</feature>
<feature type="region of interest" description="Disordered" evidence="2">
    <location>
        <begin position="1"/>
        <end position="49"/>
    </location>
</feature>
<dbReference type="GO" id="GO:0001837">
    <property type="term" value="P:epithelial to mesenchymal transition"/>
    <property type="evidence" value="ECO:0007669"/>
    <property type="project" value="TreeGrafter"/>
</dbReference>
<feature type="compositionally biased region" description="Basic and acidic residues" evidence="2">
    <location>
        <begin position="7"/>
        <end position="16"/>
    </location>
</feature>
<dbReference type="Proteomes" id="UP000886611">
    <property type="component" value="Unassembled WGS sequence"/>
</dbReference>
<feature type="compositionally biased region" description="Basic and acidic residues" evidence="2">
    <location>
        <begin position="1042"/>
        <end position="1054"/>
    </location>
</feature>
<reference evidence="4 5" key="1">
    <citation type="journal article" date="2021" name="Cell">
        <title>Tracing the genetic footprints of vertebrate landing in non-teleost ray-finned fishes.</title>
        <authorList>
            <person name="Bi X."/>
            <person name="Wang K."/>
            <person name="Yang L."/>
            <person name="Pan H."/>
            <person name="Jiang H."/>
            <person name="Wei Q."/>
            <person name="Fang M."/>
            <person name="Yu H."/>
            <person name="Zhu C."/>
            <person name="Cai Y."/>
            <person name="He Y."/>
            <person name="Gan X."/>
            <person name="Zeng H."/>
            <person name="Yu D."/>
            <person name="Zhu Y."/>
            <person name="Jiang H."/>
            <person name="Qiu Q."/>
            <person name="Yang H."/>
            <person name="Zhang Y.E."/>
            <person name="Wang W."/>
            <person name="Zhu M."/>
            <person name="He S."/>
            <person name="Zhang G."/>
        </authorList>
    </citation>
    <scope>NUCLEOTIDE SEQUENCE [LARGE SCALE GENOMIC DNA]</scope>
    <source>
        <strain evidence="4">Bchr_013</strain>
    </source>
</reference>
<evidence type="ECO:0000313" key="5">
    <source>
        <dbReference type="Proteomes" id="UP000886611"/>
    </source>
</evidence>
<feature type="compositionally biased region" description="Polar residues" evidence="2">
    <location>
        <begin position="783"/>
        <end position="797"/>
    </location>
</feature>
<feature type="domain" description="AKNA" evidence="3">
    <location>
        <begin position="504"/>
        <end position="565"/>
    </location>
</feature>
<evidence type="ECO:0000259" key="3">
    <source>
        <dbReference type="Pfam" id="PF12443"/>
    </source>
</evidence>
<dbReference type="GO" id="GO:0005813">
    <property type="term" value="C:centrosome"/>
    <property type="evidence" value="ECO:0007669"/>
    <property type="project" value="TreeGrafter"/>
</dbReference>
<feature type="region of interest" description="Disordered" evidence="2">
    <location>
        <begin position="430"/>
        <end position="462"/>
    </location>
</feature>
<dbReference type="Pfam" id="PF12443">
    <property type="entry name" value="AKNA"/>
    <property type="match status" value="1"/>
</dbReference>
<dbReference type="EMBL" id="JAATIS010006714">
    <property type="protein sequence ID" value="KAG2458659.1"/>
    <property type="molecule type" value="Genomic_DNA"/>
</dbReference>
<feature type="compositionally biased region" description="Polar residues" evidence="2">
    <location>
        <begin position="620"/>
        <end position="632"/>
    </location>
</feature>
<keyword evidence="5" id="KW-1185">Reference proteome</keyword>
<feature type="compositionally biased region" description="Basic and acidic residues" evidence="2">
    <location>
        <begin position="773"/>
        <end position="782"/>
    </location>
</feature>